<dbReference type="PANTHER" id="PTHR47995">
    <property type="entry name" value="TRANSCRIPTION FACTOR MYB33-RELATED"/>
    <property type="match status" value="1"/>
</dbReference>
<keyword evidence="5" id="KW-0804">Transcription</keyword>
<protein>
    <submittedName>
        <fullName evidence="10">Myb-related protein A</fullName>
    </submittedName>
</protein>
<dbReference type="FunFam" id="1.10.10.60:FF:000010">
    <property type="entry name" value="Transcriptional activator Myb isoform A"/>
    <property type="match status" value="1"/>
</dbReference>
<evidence type="ECO:0000256" key="6">
    <source>
        <dbReference type="ARBA" id="ARBA00023242"/>
    </source>
</evidence>
<feature type="region of interest" description="Disordered" evidence="7">
    <location>
        <begin position="333"/>
        <end position="372"/>
    </location>
</feature>
<dbReference type="SUPFAM" id="SSF46689">
    <property type="entry name" value="Homeodomain-like"/>
    <property type="match status" value="1"/>
</dbReference>
<dbReference type="InterPro" id="IPR009057">
    <property type="entry name" value="Homeodomain-like_sf"/>
</dbReference>
<feature type="compositionally biased region" description="Acidic residues" evidence="7">
    <location>
        <begin position="340"/>
        <end position="352"/>
    </location>
</feature>
<dbReference type="EMBL" id="NBIV01000001">
    <property type="protein sequence ID" value="PXF49847.1"/>
    <property type="molecule type" value="Genomic_DNA"/>
</dbReference>
<evidence type="ECO:0000259" key="8">
    <source>
        <dbReference type="PROSITE" id="PS50090"/>
    </source>
</evidence>
<proteinExistence type="predicted"/>
<keyword evidence="2" id="KW-0677">Repeat</keyword>
<dbReference type="PANTHER" id="PTHR47995:SF18">
    <property type="entry name" value="TRANSCRIPTION FACTOR MYB65"/>
    <property type="match status" value="1"/>
</dbReference>
<dbReference type="SMART" id="SM00717">
    <property type="entry name" value="SANT"/>
    <property type="match status" value="2"/>
</dbReference>
<dbReference type="STRING" id="448386.A0A2V3J792"/>
<dbReference type="GO" id="GO:0005634">
    <property type="term" value="C:nucleus"/>
    <property type="evidence" value="ECO:0007669"/>
    <property type="project" value="UniProtKB-SubCell"/>
</dbReference>
<evidence type="ECO:0000259" key="9">
    <source>
        <dbReference type="PROSITE" id="PS51294"/>
    </source>
</evidence>
<dbReference type="GO" id="GO:0003677">
    <property type="term" value="F:DNA binding"/>
    <property type="evidence" value="ECO:0007669"/>
    <property type="project" value="UniProtKB-KW"/>
</dbReference>
<dbReference type="PROSITE" id="PS51294">
    <property type="entry name" value="HTH_MYB"/>
    <property type="match status" value="2"/>
</dbReference>
<keyword evidence="11" id="KW-1185">Reference proteome</keyword>
<dbReference type="InterPro" id="IPR001005">
    <property type="entry name" value="SANT/Myb"/>
</dbReference>
<dbReference type="Proteomes" id="UP000247409">
    <property type="component" value="Unassembled WGS sequence"/>
</dbReference>
<feature type="domain" description="HTH myb-type" evidence="9">
    <location>
        <begin position="58"/>
        <end position="112"/>
    </location>
</feature>
<dbReference type="InterPro" id="IPR017930">
    <property type="entry name" value="Myb_dom"/>
</dbReference>
<keyword evidence="3" id="KW-0805">Transcription regulation</keyword>
<dbReference type="CDD" id="cd00167">
    <property type="entry name" value="SANT"/>
    <property type="match status" value="2"/>
</dbReference>
<evidence type="ECO:0000256" key="2">
    <source>
        <dbReference type="ARBA" id="ARBA00022737"/>
    </source>
</evidence>
<feature type="region of interest" description="Disordered" evidence="7">
    <location>
        <begin position="110"/>
        <end position="226"/>
    </location>
</feature>
<feature type="domain" description="HTH myb-type" evidence="9">
    <location>
        <begin position="6"/>
        <end position="57"/>
    </location>
</feature>
<keyword evidence="6" id="KW-0539">Nucleus</keyword>
<dbReference type="PROSITE" id="PS50090">
    <property type="entry name" value="MYB_LIKE"/>
    <property type="match status" value="2"/>
</dbReference>
<gene>
    <name evidence="10" type="ORF">BWQ96_00007</name>
</gene>
<feature type="compositionally biased region" description="Low complexity" evidence="7">
    <location>
        <begin position="124"/>
        <end position="148"/>
    </location>
</feature>
<keyword evidence="4" id="KW-0238">DNA-binding</keyword>
<comment type="subcellular location">
    <subcellularLocation>
        <location evidence="1">Nucleus</location>
    </subcellularLocation>
</comment>
<evidence type="ECO:0000313" key="11">
    <source>
        <dbReference type="Proteomes" id="UP000247409"/>
    </source>
</evidence>
<evidence type="ECO:0000313" key="10">
    <source>
        <dbReference type="EMBL" id="PXF49847.1"/>
    </source>
</evidence>
<organism evidence="10 11">
    <name type="scientific">Gracilariopsis chorda</name>
    <dbReference type="NCBI Taxonomy" id="448386"/>
    <lineage>
        <taxon>Eukaryota</taxon>
        <taxon>Rhodophyta</taxon>
        <taxon>Florideophyceae</taxon>
        <taxon>Rhodymeniophycidae</taxon>
        <taxon>Gracilariales</taxon>
        <taxon>Gracilariaceae</taxon>
        <taxon>Gracilariopsis</taxon>
    </lineage>
</organism>
<evidence type="ECO:0000256" key="3">
    <source>
        <dbReference type="ARBA" id="ARBA00023015"/>
    </source>
</evidence>
<evidence type="ECO:0000256" key="5">
    <source>
        <dbReference type="ARBA" id="ARBA00023163"/>
    </source>
</evidence>
<accession>A0A2V3J792</accession>
<sequence>MGRSENDTYARGPWTKDEDSMLISLVNAHGPRNWTNLASRMPSRSGKQCRERWLNHLNPNIKKGAWTSDEDEKLVSLHKTIGNRWSEIAKHLPGRTDNAIKNHWNSTIKRKIRPDGSGLITTPTSNNRRSAASASTSDRTSISSQSHISKTRQNSLRESKRTFHLWKPASRSGNDGLRMRRNVLSRSDNHRSLTSTLRKLSTPSRSVASKSDDRPAQNDDPQSSAACQAALKSTTTFATSLLGSPLNLLASQPVALQQPQTPLVLSDTHTAVTDSCSPSQLVSSHLCLQPEESANFSTDTALVADSVGTPSTSNVASSVLDTQQDCVVNTPSSCTRQEEMMEDDDESELEQGEQERRGGRSANKRQKSDTVTSLEEDLIPPFLFESTMSDYGLDNAPLADLGFAFSLAEGDPISVNHSSLHPVDIVEDGPIKEMGLSPIDDVNIDMPDHLINDDFAGIYNSANLNYPSLIASVNPIAPPDYGL</sequence>
<feature type="compositionally biased region" description="Polar residues" evidence="7">
    <location>
        <begin position="192"/>
        <end position="209"/>
    </location>
</feature>
<name>A0A2V3J792_9FLOR</name>
<evidence type="ECO:0000256" key="4">
    <source>
        <dbReference type="ARBA" id="ARBA00023125"/>
    </source>
</evidence>
<comment type="caution">
    <text evidence="10">The sequence shown here is derived from an EMBL/GenBank/DDBJ whole genome shotgun (WGS) entry which is preliminary data.</text>
</comment>
<dbReference type="AlphaFoldDB" id="A0A2V3J792"/>
<dbReference type="Pfam" id="PF00249">
    <property type="entry name" value="Myb_DNA-binding"/>
    <property type="match status" value="2"/>
</dbReference>
<dbReference type="Gene3D" id="1.10.10.60">
    <property type="entry name" value="Homeodomain-like"/>
    <property type="match status" value="2"/>
</dbReference>
<reference evidence="10 11" key="1">
    <citation type="journal article" date="2018" name="Mol. Biol. Evol.">
        <title>Analysis of the draft genome of the red seaweed Gracilariopsis chorda provides insights into genome size evolution in Rhodophyta.</title>
        <authorList>
            <person name="Lee J."/>
            <person name="Yang E.C."/>
            <person name="Graf L."/>
            <person name="Yang J.H."/>
            <person name="Qiu H."/>
            <person name="Zel Zion U."/>
            <person name="Chan C.X."/>
            <person name="Stephens T.G."/>
            <person name="Weber A.P.M."/>
            <person name="Boo G.H."/>
            <person name="Boo S.M."/>
            <person name="Kim K.M."/>
            <person name="Shin Y."/>
            <person name="Jung M."/>
            <person name="Lee S.J."/>
            <person name="Yim H.S."/>
            <person name="Lee J.H."/>
            <person name="Bhattacharya D."/>
            <person name="Yoon H.S."/>
        </authorList>
    </citation>
    <scope>NUCLEOTIDE SEQUENCE [LARGE SCALE GENOMIC DNA]</scope>
    <source>
        <strain evidence="10 11">SKKU-2015</strain>
        <tissue evidence="10">Whole body</tissue>
    </source>
</reference>
<feature type="domain" description="Myb-like" evidence="8">
    <location>
        <begin position="58"/>
        <end position="108"/>
    </location>
</feature>
<dbReference type="OrthoDB" id="5805at2759"/>
<evidence type="ECO:0000256" key="7">
    <source>
        <dbReference type="SAM" id="MobiDB-lite"/>
    </source>
</evidence>
<feature type="domain" description="Myb-like" evidence="8">
    <location>
        <begin position="6"/>
        <end position="57"/>
    </location>
</feature>
<evidence type="ECO:0000256" key="1">
    <source>
        <dbReference type="ARBA" id="ARBA00004123"/>
    </source>
</evidence>